<dbReference type="Proteomes" id="UP000717328">
    <property type="component" value="Unassembled WGS sequence"/>
</dbReference>
<evidence type="ECO:0000313" key="4">
    <source>
        <dbReference type="Proteomes" id="UP000717328"/>
    </source>
</evidence>
<dbReference type="SUPFAM" id="SSF56112">
    <property type="entry name" value="Protein kinase-like (PK-like)"/>
    <property type="match status" value="1"/>
</dbReference>
<organism evidence="3 4">
    <name type="scientific">Sphagnurus paluster</name>
    <dbReference type="NCBI Taxonomy" id="117069"/>
    <lineage>
        <taxon>Eukaryota</taxon>
        <taxon>Fungi</taxon>
        <taxon>Dikarya</taxon>
        <taxon>Basidiomycota</taxon>
        <taxon>Agaricomycotina</taxon>
        <taxon>Agaricomycetes</taxon>
        <taxon>Agaricomycetidae</taxon>
        <taxon>Agaricales</taxon>
        <taxon>Tricholomatineae</taxon>
        <taxon>Lyophyllaceae</taxon>
        <taxon>Sphagnurus</taxon>
    </lineage>
</organism>
<dbReference type="GO" id="GO:0004672">
    <property type="term" value="F:protein kinase activity"/>
    <property type="evidence" value="ECO:0007669"/>
    <property type="project" value="InterPro"/>
</dbReference>
<dbReference type="EMBL" id="JABCKI010000638">
    <property type="protein sequence ID" value="KAG5649918.1"/>
    <property type="molecule type" value="Genomic_DNA"/>
</dbReference>
<dbReference type="PROSITE" id="PS50011">
    <property type="entry name" value="PROTEIN_KINASE_DOM"/>
    <property type="match status" value="1"/>
</dbReference>
<name>A0A9P7KGU5_9AGAR</name>
<feature type="region of interest" description="Disordered" evidence="1">
    <location>
        <begin position="98"/>
        <end position="120"/>
    </location>
</feature>
<dbReference type="OrthoDB" id="3224178at2759"/>
<dbReference type="InterPro" id="IPR000719">
    <property type="entry name" value="Prot_kinase_dom"/>
</dbReference>
<dbReference type="Gene3D" id="1.10.510.10">
    <property type="entry name" value="Transferase(Phosphotransferase) domain 1"/>
    <property type="match status" value="1"/>
</dbReference>
<dbReference type="InterPro" id="IPR011009">
    <property type="entry name" value="Kinase-like_dom_sf"/>
</dbReference>
<comment type="caution">
    <text evidence="3">The sequence shown here is derived from an EMBL/GenBank/DDBJ whole genome shotgun (WGS) entry which is preliminary data.</text>
</comment>
<gene>
    <name evidence="3" type="ORF">H0H81_001489</name>
</gene>
<dbReference type="Gene3D" id="3.30.200.20">
    <property type="entry name" value="Phosphorylase Kinase, domain 1"/>
    <property type="match status" value="1"/>
</dbReference>
<keyword evidence="4" id="KW-1185">Reference proteome</keyword>
<protein>
    <recommendedName>
        <fullName evidence="2">Protein kinase domain-containing protein</fullName>
    </recommendedName>
</protein>
<evidence type="ECO:0000256" key="1">
    <source>
        <dbReference type="SAM" id="MobiDB-lite"/>
    </source>
</evidence>
<evidence type="ECO:0000259" key="2">
    <source>
        <dbReference type="PROSITE" id="PS50011"/>
    </source>
</evidence>
<evidence type="ECO:0000313" key="3">
    <source>
        <dbReference type="EMBL" id="KAG5649918.1"/>
    </source>
</evidence>
<accession>A0A9P7KGU5</accession>
<reference evidence="3" key="2">
    <citation type="submission" date="2021-10" db="EMBL/GenBank/DDBJ databases">
        <title>Phylogenomics reveals ancestral predisposition of the termite-cultivated fungus Termitomyces towards a domesticated lifestyle.</title>
        <authorList>
            <person name="Auxier B."/>
            <person name="Grum-Grzhimaylo A."/>
            <person name="Cardenas M.E."/>
            <person name="Lodge J.D."/>
            <person name="Laessoe T."/>
            <person name="Pedersen O."/>
            <person name="Smith M.E."/>
            <person name="Kuyper T.W."/>
            <person name="Franco-Molano E.A."/>
            <person name="Baroni T.J."/>
            <person name="Aanen D.K."/>
        </authorList>
    </citation>
    <scope>NUCLEOTIDE SEQUENCE</scope>
    <source>
        <strain evidence="3">D49</strain>
    </source>
</reference>
<sequence>MWLFLITRALPFVLLVAVYYKERLAFIPFICIWQKAWELYNVRYFSLPKDLEAWQNPDSDHAKRKEVGEAWMKLRPFFASRGYTLYDKVPGQELIFPPSSPKPASANHQTPPHARRIPGDENPSVFYSSSVVWAARDQIGREVVIKLVSEKGIPSTEWLILQELNREPLRSHPHNHTIHVLDHLVFEKFVFVVMPRWDISTLPPFATVSELLHFSQTWFEALDFLHEQSIAHQDIFYKNTAINAFGSFDAFCSQPGLRNAGEVQYALYDFGHSLRYPRGTDISTVSVNRFIRFHDGSTPDGPYNPFMVDVKMLGDMLNSTVVEGFENNPMQRPLARQALTDFFALMSSLDETQIKETVAIKQTSCQKSKEGRKPGETILQELRRCMNKAKEVRPNK</sequence>
<dbReference type="AlphaFoldDB" id="A0A9P7KGU5"/>
<dbReference type="GO" id="GO:0005524">
    <property type="term" value="F:ATP binding"/>
    <property type="evidence" value="ECO:0007669"/>
    <property type="project" value="InterPro"/>
</dbReference>
<proteinExistence type="predicted"/>
<feature type="domain" description="Protein kinase" evidence="2">
    <location>
        <begin position="111"/>
        <end position="396"/>
    </location>
</feature>
<reference evidence="3" key="1">
    <citation type="submission" date="2021-02" db="EMBL/GenBank/DDBJ databases">
        <authorList>
            <person name="Nieuwenhuis M."/>
            <person name="Van De Peppel L.J.J."/>
        </authorList>
    </citation>
    <scope>NUCLEOTIDE SEQUENCE</scope>
    <source>
        <strain evidence="3">D49</strain>
    </source>
</reference>